<keyword evidence="2" id="KW-1185">Reference proteome</keyword>
<name>A0A2S1GLY4_9CAUD</name>
<dbReference type="EMBL" id="MH059636">
    <property type="protein sequence ID" value="AWD90384.1"/>
    <property type="molecule type" value="Genomic_DNA"/>
</dbReference>
<dbReference type="KEGG" id="vg:65112817"/>
<dbReference type="GeneID" id="65112817"/>
<dbReference type="RefSeq" id="YP_010095183.1">
    <property type="nucleotide sequence ID" value="NC_055743.1"/>
</dbReference>
<reference evidence="1" key="1">
    <citation type="submission" date="2018-03" db="EMBL/GenBank/DDBJ databases">
        <title>Phage therapy in agriculture - a green tech approach to combat plant pathogenic bacteria.</title>
        <authorList>
            <person name="Carstens A.B."/>
            <person name="Djurhuus A.M."/>
            <person name="Hansen L.H."/>
        </authorList>
    </citation>
    <scope>NUCLEOTIDE SEQUENCE [LARGE SCALE GENOMIC DNA]</scope>
</reference>
<proteinExistence type="predicted"/>
<sequence length="139" mass="16417">MLNKEYFFQGKSVLRKIKDKAFYDFLVAHQGAGAAIKYIPTGFYHAPNGETSINVVKVIGGSIDMEYHLCTGGGYISETDWYLLFREDGKTDREELIRRFEEYDKIVYKVRSRLPWYEQEEFDHTRKSFINFMKTGMRK</sequence>
<organism evidence="1 2">
    <name type="scientific">Erwinia phage Cronus</name>
    <dbReference type="NCBI Taxonomy" id="2163633"/>
    <lineage>
        <taxon>Viruses</taxon>
        <taxon>Duplodnaviria</taxon>
        <taxon>Heunggongvirae</taxon>
        <taxon>Uroviricota</taxon>
        <taxon>Caudoviricetes</taxon>
        <taxon>Pantevenvirales</taxon>
        <taxon>Straboviridae</taxon>
        <taxon>Tevenvirinae</taxon>
        <taxon>Risoevirus</taxon>
        <taxon>Risoevirus cronus</taxon>
        <taxon>Roskildevirus cronus</taxon>
    </lineage>
</organism>
<evidence type="ECO:0000313" key="2">
    <source>
        <dbReference type="Proteomes" id="UP000246316"/>
    </source>
</evidence>
<dbReference type="Proteomes" id="UP000246316">
    <property type="component" value="Segment"/>
</dbReference>
<evidence type="ECO:0000313" key="1">
    <source>
        <dbReference type="EMBL" id="AWD90384.1"/>
    </source>
</evidence>
<protein>
    <submittedName>
        <fullName evidence="1">Uncharacterized protein</fullName>
    </submittedName>
</protein>
<accession>A0A2S1GLY4</accession>